<proteinExistence type="predicted"/>
<reference evidence="1 2" key="1">
    <citation type="submission" date="2021-06" db="EMBL/GenBank/DDBJ databases">
        <authorList>
            <person name="Palmer J.M."/>
        </authorList>
    </citation>
    <scope>NUCLEOTIDE SEQUENCE [LARGE SCALE GENOMIC DNA]</scope>
    <source>
        <strain evidence="1 2">GA_2019</strain>
        <tissue evidence="1">Muscle</tissue>
    </source>
</reference>
<keyword evidence="2" id="KW-1185">Reference proteome</keyword>
<dbReference type="Proteomes" id="UP001476798">
    <property type="component" value="Unassembled WGS sequence"/>
</dbReference>
<evidence type="ECO:0008006" key="3">
    <source>
        <dbReference type="Google" id="ProtNLM"/>
    </source>
</evidence>
<feature type="non-terminal residue" evidence="1">
    <location>
        <position position="1"/>
    </location>
</feature>
<accession>A0ABV0NAI6</accession>
<gene>
    <name evidence="1" type="ORF">GOODEAATRI_012882</name>
</gene>
<evidence type="ECO:0000313" key="1">
    <source>
        <dbReference type="EMBL" id="MEQ2168300.1"/>
    </source>
</evidence>
<name>A0ABV0NAI6_9TELE</name>
<protein>
    <recommendedName>
        <fullName evidence="3">DAZ-associated protein 2</fullName>
    </recommendedName>
</protein>
<dbReference type="EMBL" id="JAHRIO010030827">
    <property type="protein sequence ID" value="MEQ2168300.1"/>
    <property type="molecule type" value="Genomic_DNA"/>
</dbReference>
<sequence>INSLLLYRQHPMYNGSELRWPQPNPSPGGPYLAYPILSSPQPPVSNDYAYYQIMPAPCPPVMGFYQPFPGTYAGPVQAGVVSPVSADVNERPLPLGPTYGMASQRGRGMSRSNVLTKVHSFNKGFSGIVTTWRPFPSSTVQGSNRLYFCLSLAVAFGCLPASQRSSAPN</sequence>
<comment type="caution">
    <text evidence="1">The sequence shown here is derived from an EMBL/GenBank/DDBJ whole genome shotgun (WGS) entry which is preliminary data.</text>
</comment>
<evidence type="ECO:0000313" key="2">
    <source>
        <dbReference type="Proteomes" id="UP001476798"/>
    </source>
</evidence>
<organism evidence="1 2">
    <name type="scientific">Goodea atripinnis</name>
    <dbReference type="NCBI Taxonomy" id="208336"/>
    <lineage>
        <taxon>Eukaryota</taxon>
        <taxon>Metazoa</taxon>
        <taxon>Chordata</taxon>
        <taxon>Craniata</taxon>
        <taxon>Vertebrata</taxon>
        <taxon>Euteleostomi</taxon>
        <taxon>Actinopterygii</taxon>
        <taxon>Neopterygii</taxon>
        <taxon>Teleostei</taxon>
        <taxon>Neoteleostei</taxon>
        <taxon>Acanthomorphata</taxon>
        <taxon>Ovalentaria</taxon>
        <taxon>Atherinomorphae</taxon>
        <taxon>Cyprinodontiformes</taxon>
        <taxon>Goodeidae</taxon>
        <taxon>Goodea</taxon>
    </lineage>
</organism>